<dbReference type="AlphaFoldDB" id="A0A085AKV1"/>
<dbReference type="InterPro" id="IPR008256">
    <property type="entry name" value="Peptidase_S1B"/>
</dbReference>
<evidence type="ECO:0000313" key="8">
    <source>
        <dbReference type="Proteomes" id="UP000028630"/>
    </source>
</evidence>
<keyword evidence="5 6" id="KW-0720">Serine protease</keyword>
<dbReference type="PROSITE" id="PS00135">
    <property type="entry name" value="TRYPSIN_SER"/>
    <property type="match status" value="1"/>
</dbReference>
<comment type="similarity">
    <text evidence="1 6">Belongs to the peptidase S1B family.</text>
</comment>
<organism evidence="7 8">
    <name type="scientific">Trabulsiella guamensis ATCC 49490</name>
    <dbReference type="NCBI Taxonomy" id="1005994"/>
    <lineage>
        <taxon>Bacteria</taxon>
        <taxon>Pseudomonadati</taxon>
        <taxon>Pseudomonadota</taxon>
        <taxon>Gammaproteobacteria</taxon>
        <taxon>Enterobacterales</taxon>
        <taxon>Enterobacteriaceae</taxon>
        <taxon>Trabulsiella</taxon>
    </lineage>
</organism>
<keyword evidence="8" id="KW-1185">Reference proteome</keyword>
<dbReference type="GO" id="GO:0006508">
    <property type="term" value="P:proteolysis"/>
    <property type="evidence" value="ECO:0007669"/>
    <property type="project" value="UniProtKB-KW"/>
</dbReference>
<dbReference type="InterPro" id="IPR033116">
    <property type="entry name" value="TRYPSIN_SER"/>
</dbReference>
<dbReference type="OrthoDB" id="267336at2"/>
<evidence type="ECO:0000313" key="7">
    <source>
        <dbReference type="EMBL" id="KFC10846.1"/>
    </source>
</evidence>
<gene>
    <name evidence="7" type="ORF">GTGU_00543</name>
</gene>
<evidence type="ECO:0000256" key="5">
    <source>
        <dbReference type="ARBA" id="ARBA00022825"/>
    </source>
</evidence>
<dbReference type="Proteomes" id="UP000028630">
    <property type="component" value="Unassembled WGS sequence"/>
</dbReference>
<dbReference type="Pfam" id="PF13365">
    <property type="entry name" value="Trypsin_2"/>
    <property type="match status" value="1"/>
</dbReference>
<evidence type="ECO:0000256" key="4">
    <source>
        <dbReference type="ARBA" id="ARBA00022801"/>
    </source>
</evidence>
<dbReference type="EMBL" id="JMTB01000028">
    <property type="protein sequence ID" value="KFC10846.1"/>
    <property type="molecule type" value="Genomic_DNA"/>
</dbReference>
<dbReference type="GO" id="GO:0004252">
    <property type="term" value="F:serine-type endopeptidase activity"/>
    <property type="evidence" value="ECO:0007669"/>
    <property type="project" value="InterPro"/>
</dbReference>
<protein>
    <recommendedName>
        <fullName evidence="6">Serine protease</fullName>
        <ecNumber evidence="6">3.4.21.-</ecNumber>
    </recommendedName>
</protein>
<dbReference type="InterPro" id="IPR009003">
    <property type="entry name" value="Peptidase_S1_PA"/>
</dbReference>
<reference evidence="8" key="1">
    <citation type="submission" date="2014-05" db="EMBL/GenBank/DDBJ databases">
        <title>ATOL: Assembling a taxonomically balanced genome-scale reconstruction of the evolutionary history of the Enterobacteriaceae.</title>
        <authorList>
            <person name="Plunkett G. III"/>
            <person name="Neeno-Eckwall E.C."/>
            <person name="Glasner J.D."/>
            <person name="Perna N.T."/>
        </authorList>
    </citation>
    <scope>NUCLEOTIDE SEQUENCE [LARGE SCALE GENOMIC DNA]</scope>
    <source>
        <strain evidence="8">ATCC 49490</strain>
    </source>
</reference>
<dbReference type="EC" id="3.4.21.-" evidence="6"/>
<evidence type="ECO:0000256" key="3">
    <source>
        <dbReference type="ARBA" id="ARBA00022729"/>
    </source>
</evidence>
<dbReference type="PANTHER" id="PTHR15462">
    <property type="entry name" value="SERINE PROTEASE"/>
    <property type="match status" value="1"/>
</dbReference>
<dbReference type="Gene3D" id="2.40.10.10">
    <property type="entry name" value="Trypsin-like serine proteases"/>
    <property type="match status" value="2"/>
</dbReference>
<evidence type="ECO:0000256" key="2">
    <source>
        <dbReference type="ARBA" id="ARBA00022670"/>
    </source>
</evidence>
<keyword evidence="4 6" id="KW-0378">Hydrolase</keyword>
<keyword evidence="3 6" id="KW-0732">Signal</keyword>
<dbReference type="SUPFAM" id="SSF50494">
    <property type="entry name" value="Trypsin-like serine proteases"/>
    <property type="match status" value="1"/>
</dbReference>
<comment type="caution">
    <text evidence="7">The sequence shown here is derived from an EMBL/GenBank/DDBJ whole genome shotgun (WGS) entry which is preliminary data.</text>
</comment>
<feature type="chain" id="PRO_5006985936" description="Serine protease" evidence="6">
    <location>
        <begin position="22"/>
        <end position="275"/>
    </location>
</feature>
<evidence type="ECO:0000256" key="1">
    <source>
        <dbReference type="ARBA" id="ARBA00008764"/>
    </source>
</evidence>
<dbReference type="InterPro" id="IPR050966">
    <property type="entry name" value="Glutamyl_endopeptidase"/>
</dbReference>
<feature type="signal peptide" evidence="6">
    <location>
        <begin position="1"/>
        <end position="21"/>
    </location>
</feature>
<dbReference type="PRINTS" id="PR00839">
    <property type="entry name" value="V8PROTEASE"/>
</dbReference>
<name>A0A085AKV1_9ENTR</name>
<accession>A0A085AKV1</accession>
<dbReference type="PROSITE" id="PS00134">
    <property type="entry name" value="TRYPSIN_HIS"/>
    <property type="match status" value="1"/>
</dbReference>
<dbReference type="PANTHER" id="PTHR15462:SF8">
    <property type="entry name" value="SERINE PROTEASE"/>
    <property type="match status" value="1"/>
</dbReference>
<dbReference type="eggNOG" id="COG3591">
    <property type="taxonomic scope" value="Bacteria"/>
</dbReference>
<dbReference type="InterPro" id="IPR043504">
    <property type="entry name" value="Peptidase_S1_PA_chymotrypsin"/>
</dbReference>
<dbReference type="InterPro" id="IPR018114">
    <property type="entry name" value="TRYPSIN_HIS"/>
</dbReference>
<keyword evidence="2 6" id="KW-0645">Protease</keyword>
<proteinExistence type="inferred from homology"/>
<evidence type="ECO:0000256" key="6">
    <source>
        <dbReference type="RuleBase" id="RU004296"/>
    </source>
</evidence>
<dbReference type="RefSeq" id="WP_038154058.1">
    <property type="nucleotide sequence ID" value="NZ_JMTB01000028.1"/>
</dbReference>
<sequence>MRKFVVPVLGSLCLLCTFAHADSPDDDSISASEVKTLFFGQDDRVRVTDPTDAPWDAIGQLETESGNLCTATLISPRLALTAGHCLLTPPDAKPDKAIALRFVSQKGLWRYEIHGIEGRVEPSLGRRLKADGEGWIVPSSAAPWDYGLIILNYAPSGITPLPLFEGNRAALIAALKASNRKVTQSGYPLDHIDDLYSHQDCIVTGWAQTSVMSHQCDTLPGDSGSPLLLKTDAGWQVIGVQSSAPAAKDRWRADNRAISVTGFHDKLEALAKESP</sequence>